<evidence type="ECO:0000256" key="2">
    <source>
        <dbReference type="ARBA" id="ARBA00022448"/>
    </source>
</evidence>
<feature type="site" description="Contributes to redox potential value" evidence="6">
    <location>
        <position position="13"/>
    </location>
</feature>
<accession>A0A955LVS2</accession>
<keyword evidence="4 7" id="KW-1015">Disulfide bond</keyword>
<dbReference type="PROSITE" id="PS00194">
    <property type="entry name" value="THIOREDOXIN_1"/>
    <property type="match status" value="1"/>
</dbReference>
<evidence type="ECO:0000256" key="5">
    <source>
        <dbReference type="ARBA" id="ARBA00023284"/>
    </source>
</evidence>
<comment type="similarity">
    <text evidence="1">Belongs to the thioredoxin family.</text>
</comment>
<proteinExistence type="inferred from homology"/>
<feature type="disulfide bond" description="Redox-active" evidence="7">
    <location>
        <begin position="12"/>
        <end position="15"/>
    </location>
</feature>
<feature type="site" description="Deprotonates C-terminal active site Cys" evidence="6">
    <location>
        <position position="6"/>
    </location>
</feature>
<evidence type="ECO:0000256" key="1">
    <source>
        <dbReference type="ARBA" id="ARBA00008987"/>
    </source>
</evidence>
<feature type="domain" description="Thioredoxin" evidence="8">
    <location>
        <begin position="1"/>
        <end position="90"/>
    </location>
</feature>
<evidence type="ECO:0000313" key="10">
    <source>
        <dbReference type="Proteomes" id="UP000699691"/>
    </source>
</evidence>
<dbReference type="SUPFAM" id="SSF52833">
    <property type="entry name" value="Thioredoxin-like"/>
    <property type="match status" value="1"/>
</dbReference>
<evidence type="ECO:0000256" key="3">
    <source>
        <dbReference type="ARBA" id="ARBA00022982"/>
    </source>
</evidence>
<feature type="active site" description="Nucleophile" evidence="6">
    <location>
        <position position="15"/>
    </location>
</feature>
<dbReference type="InterPro" id="IPR013766">
    <property type="entry name" value="Thioredoxin_domain"/>
</dbReference>
<keyword evidence="5 7" id="KW-0676">Redox-active center</keyword>
<dbReference type="PANTHER" id="PTHR45663:SF11">
    <property type="entry name" value="GEO12009P1"/>
    <property type="match status" value="1"/>
</dbReference>
<reference evidence="9" key="1">
    <citation type="submission" date="2020-04" db="EMBL/GenBank/DDBJ databases">
        <authorList>
            <person name="Zhang T."/>
        </authorList>
    </citation>
    <scope>NUCLEOTIDE SEQUENCE</scope>
    <source>
        <strain evidence="9">HKST-UBA02</strain>
    </source>
</reference>
<dbReference type="PIRSF" id="PIRSF000077">
    <property type="entry name" value="Thioredoxin"/>
    <property type="match status" value="1"/>
</dbReference>
<name>A0A955LVS2_UNCKA</name>
<feature type="active site" description="Nucleophile" evidence="6">
    <location>
        <position position="12"/>
    </location>
</feature>
<sequence length="93" mass="10522">MLTLVDYYADWCGPCQQMKPVMKELEEELAGKIEFSELDVDDPANQAKVQGAGVMSIPTFIIEKDGEEVDRKLGAMPKDAMMQWIQQHMENEG</sequence>
<keyword evidence="2" id="KW-0813">Transport</keyword>
<evidence type="ECO:0000256" key="4">
    <source>
        <dbReference type="ARBA" id="ARBA00023157"/>
    </source>
</evidence>
<dbReference type="InterPro" id="IPR017937">
    <property type="entry name" value="Thioredoxin_CS"/>
</dbReference>
<evidence type="ECO:0000313" key="9">
    <source>
        <dbReference type="EMBL" id="MCA9397562.1"/>
    </source>
</evidence>
<dbReference type="Pfam" id="PF00085">
    <property type="entry name" value="Thioredoxin"/>
    <property type="match status" value="1"/>
</dbReference>
<dbReference type="CDD" id="cd02947">
    <property type="entry name" value="TRX_family"/>
    <property type="match status" value="1"/>
</dbReference>
<dbReference type="Proteomes" id="UP000699691">
    <property type="component" value="Unassembled WGS sequence"/>
</dbReference>
<dbReference type="EMBL" id="JAGQKY010000065">
    <property type="protein sequence ID" value="MCA9397562.1"/>
    <property type="molecule type" value="Genomic_DNA"/>
</dbReference>
<comment type="caution">
    <text evidence="9">The sequence shown here is derived from an EMBL/GenBank/DDBJ whole genome shotgun (WGS) entry which is preliminary data.</text>
</comment>
<dbReference type="GO" id="GO:0015035">
    <property type="term" value="F:protein-disulfide reductase activity"/>
    <property type="evidence" value="ECO:0007669"/>
    <property type="project" value="InterPro"/>
</dbReference>
<keyword evidence="3" id="KW-0249">Electron transport</keyword>
<dbReference type="PRINTS" id="PR00421">
    <property type="entry name" value="THIOREDOXIN"/>
</dbReference>
<dbReference type="PROSITE" id="PS51352">
    <property type="entry name" value="THIOREDOXIN_2"/>
    <property type="match status" value="1"/>
</dbReference>
<protein>
    <submittedName>
        <fullName evidence="9">Thioredoxin fold domain-containing protein</fullName>
    </submittedName>
</protein>
<dbReference type="InterPro" id="IPR005746">
    <property type="entry name" value="Thioredoxin"/>
</dbReference>
<evidence type="ECO:0000256" key="6">
    <source>
        <dbReference type="PIRSR" id="PIRSR000077-1"/>
    </source>
</evidence>
<dbReference type="InterPro" id="IPR036249">
    <property type="entry name" value="Thioredoxin-like_sf"/>
</dbReference>
<gene>
    <name evidence="9" type="ORF">KC573_01930</name>
</gene>
<feature type="site" description="Contributes to redox potential value" evidence="6">
    <location>
        <position position="14"/>
    </location>
</feature>
<evidence type="ECO:0000256" key="7">
    <source>
        <dbReference type="PIRSR" id="PIRSR000077-4"/>
    </source>
</evidence>
<organism evidence="9 10">
    <name type="scientific">candidate division WWE3 bacterium</name>
    <dbReference type="NCBI Taxonomy" id="2053526"/>
    <lineage>
        <taxon>Bacteria</taxon>
        <taxon>Katanobacteria</taxon>
    </lineage>
</organism>
<dbReference type="AlphaFoldDB" id="A0A955LVS2"/>
<reference evidence="9" key="2">
    <citation type="journal article" date="2021" name="Microbiome">
        <title>Successional dynamics and alternative stable states in a saline activated sludge microbial community over 9 years.</title>
        <authorList>
            <person name="Wang Y."/>
            <person name="Ye J."/>
            <person name="Ju F."/>
            <person name="Liu L."/>
            <person name="Boyd J.A."/>
            <person name="Deng Y."/>
            <person name="Parks D.H."/>
            <person name="Jiang X."/>
            <person name="Yin X."/>
            <person name="Woodcroft B.J."/>
            <person name="Tyson G.W."/>
            <person name="Hugenholtz P."/>
            <person name="Polz M.F."/>
            <person name="Zhang T."/>
        </authorList>
    </citation>
    <scope>NUCLEOTIDE SEQUENCE</scope>
    <source>
        <strain evidence="9">HKST-UBA02</strain>
    </source>
</reference>
<dbReference type="GO" id="GO:0005737">
    <property type="term" value="C:cytoplasm"/>
    <property type="evidence" value="ECO:0007669"/>
    <property type="project" value="TreeGrafter"/>
</dbReference>
<dbReference type="Gene3D" id="3.40.30.10">
    <property type="entry name" value="Glutaredoxin"/>
    <property type="match status" value="1"/>
</dbReference>
<dbReference type="PANTHER" id="PTHR45663">
    <property type="entry name" value="GEO12009P1"/>
    <property type="match status" value="1"/>
</dbReference>
<evidence type="ECO:0000259" key="8">
    <source>
        <dbReference type="PROSITE" id="PS51352"/>
    </source>
</evidence>